<dbReference type="PATRIC" id="fig|1218492.5.peg.1397"/>
<reference evidence="5 6" key="1">
    <citation type="submission" date="2015-01" db="EMBL/GenBank/DDBJ databases">
        <title>Comparative genomics of the lactic acid bacteria isolated from the honey bee gut.</title>
        <authorList>
            <person name="Ellegaard K.M."/>
            <person name="Tamarit D."/>
            <person name="Javelind E."/>
            <person name="Olofsson T."/>
            <person name="Andersson S.G."/>
            <person name="Vasquez A."/>
        </authorList>
    </citation>
    <scope>NUCLEOTIDE SEQUENCE [LARGE SCALE GENOMIC DNA]</scope>
    <source>
        <strain evidence="5 6">Bin4</strain>
    </source>
</reference>
<accession>A0A0F4LSY3</accession>
<dbReference type="Pfam" id="PF12802">
    <property type="entry name" value="MarR_2"/>
    <property type="match status" value="1"/>
</dbReference>
<dbReference type="AlphaFoldDB" id="A0A0F4LSY3"/>
<name>A0A0F4LSY3_9LACO</name>
<sequence length="142" mass="16808">MAYNTGRYLKMAARQLTKNFDQFARQYDLTSTQMSIIDYLGRRTTAQILQRDIEQEFNIRRSTATLILQRMEKKGLLQRFVAHHDARQKMVQLTAKGQELITLISQYMASQQADLEQHFGTTRIREFEEVLQYYLNLEGDQH</sequence>
<feature type="domain" description="HTH marR-type" evidence="4">
    <location>
        <begin position="2"/>
        <end position="136"/>
    </location>
</feature>
<dbReference type="InterPro" id="IPR036388">
    <property type="entry name" value="WH-like_DNA-bd_sf"/>
</dbReference>
<evidence type="ECO:0000313" key="6">
    <source>
        <dbReference type="Proteomes" id="UP000033558"/>
    </source>
</evidence>
<dbReference type="PROSITE" id="PS50995">
    <property type="entry name" value="HTH_MARR_2"/>
    <property type="match status" value="1"/>
</dbReference>
<dbReference type="Gene3D" id="1.10.10.10">
    <property type="entry name" value="Winged helix-like DNA-binding domain superfamily/Winged helix DNA-binding domain"/>
    <property type="match status" value="1"/>
</dbReference>
<protein>
    <submittedName>
        <fullName evidence="5">MarR family transcriptional regulator</fullName>
    </submittedName>
</protein>
<dbReference type="PRINTS" id="PR00598">
    <property type="entry name" value="HTHMARR"/>
</dbReference>
<gene>
    <name evidence="5" type="ORF">JG30_13460</name>
</gene>
<evidence type="ECO:0000256" key="2">
    <source>
        <dbReference type="ARBA" id="ARBA00023125"/>
    </source>
</evidence>
<dbReference type="OrthoDB" id="384891at2"/>
<dbReference type="SMART" id="SM00347">
    <property type="entry name" value="HTH_MARR"/>
    <property type="match status" value="1"/>
</dbReference>
<evidence type="ECO:0000256" key="3">
    <source>
        <dbReference type="ARBA" id="ARBA00023163"/>
    </source>
</evidence>
<dbReference type="EMBL" id="JXJQ01000010">
    <property type="protein sequence ID" value="KJY60661.1"/>
    <property type="molecule type" value="Genomic_DNA"/>
</dbReference>
<evidence type="ECO:0000256" key="1">
    <source>
        <dbReference type="ARBA" id="ARBA00023015"/>
    </source>
</evidence>
<keyword evidence="6" id="KW-1185">Reference proteome</keyword>
<dbReference type="Proteomes" id="UP000033558">
    <property type="component" value="Unassembled WGS sequence"/>
</dbReference>
<keyword evidence="2" id="KW-0238">DNA-binding</keyword>
<dbReference type="InterPro" id="IPR000835">
    <property type="entry name" value="HTH_MarR-typ"/>
</dbReference>
<dbReference type="GO" id="GO:0003677">
    <property type="term" value="F:DNA binding"/>
    <property type="evidence" value="ECO:0007669"/>
    <property type="project" value="UniProtKB-KW"/>
</dbReference>
<organism evidence="5 6">
    <name type="scientific">Bombilactobacillus mellifer</name>
    <dbReference type="NCBI Taxonomy" id="1218492"/>
    <lineage>
        <taxon>Bacteria</taxon>
        <taxon>Bacillati</taxon>
        <taxon>Bacillota</taxon>
        <taxon>Bacilli</taxon>
        <taxon>Lactobacillales</taxon>
        <taxon>Lactobacillaceae</taxon>
        <taxon>Bombilactobacillus</taxon>
    </lineage>
</organism>
<keyword evidence="1" id="KW-0805">Transcription regulation</keyword>
<dbReference type="GO" id="GO:0003700">
    <property type="term" value="F:DNA-binding transcription factor activity"/>
    <property type="evidence" value="ECO:0007669"/>
    <property type="project" value="InterPro"/>
</dbReference>
<dbReference type="PANTHER" id="PTHR42756:SF1">
    <property type="entry name" value="TRANSCRIPTIONAL REPRESSOR OF EMRAB OPERON"/>
    <property type="match status" value="1"/>
</dbReference>
<keyword evidence="3" id="KW-0804">Transcription</keyword>
<comment type="caution">
    <text evidence="5">The sequence shown here is derived from an EMBL/GenBank/DDBJ whole genome shotgun (WGS) entry which is preliminary data.</text>
</comment>
<dbReference type="RefSeq" id="WP_143443913.1">
    <property type="nucleotide sequence ID" value="NZ_JBHSZT010000005.1"/>
</dbReference>
<proteinExistence type="predicted"/>
<evidence type="ECO:0000313" key="5">
    <source>
        <dbReference type="EMBL" id="KJY60661.1"/>
    </source>
</evidence>
<dbReference type="InterPro" id="IPR036390">
    <property type="entry name" value="WH_DNA-bd_sf"/>
</dbReference>
<evidence type="ECO:0000259" key="4">
    <source>
        <dbReference type="PROSITE" id="PS50995"/>
    </source>
</evidence>
<dbReference type="SUPFAM" id="SSF46785">
    <property type="entry name" value="Winged helix' DNA-binding domain"/>
    <property type="match status" value="1"/>
</dbReference>
<dbReference type="PANTHER" id="PTHR42756">
    <property type="entry name" value="TRANSCRIPTIONAL REGULATOR, MARR"/>
    <property type="match status" value="1"/>
</dbReference>
<dbReference type="STRING" id="1218492.JG30_13460"/>
<dbReference type="HOGENOM" id="CLU_083287_29_2_9"/>